<feature type="compositionally biased region" description="Polar residues" evidence="12">
    <location>
        <begin position="29"/>
        <end position="38"/>
    </location>
</feature>
<feature type="domain" description="SCAN box" evidence="14">
    <location>
        <begin position="156"/>
        <end position="234"/>
    </location>
</feature>
<feature type="region of interest" description="Disordered" evidence="12">
    <location>
        <begin position="1"/>
        <end position="54"/>
    </location>
</feature>
<reference evidence="15" key="2">
    <citation type="submission" date="2025-08" db="UniProtKB">
        <authorList>
            <consortium name="Ensembl"/>
        </authorList>
    </citation>
    <scope>IDENTIFICATION</scope>
</reference>
<evidence type="ECO:0000313" key="16">
    <source>
        <dbReference type="Proteomes" id="UP000472272"/>
    </source>
</evidence>
<feature type="domain" description="C2H2-type" evidence="13">
    <location>
        <begin position="614"/>
        <end position="641"/>
    </location>
</feature>
<dbReference type="AlphaFoldDB" id="A0A670HP33"/>
<feature type="domain" description="C2H2-type" evidence="13">
    <location>
        <begin position="473"/>
        <end position="503"/>
    </location>
</feature>
<evidence type="ECO:0000256" key="2">
    <source>
        <dbReference type="ARBA" id="ARBA00006991"/>
    </source>
</evidence>
<dbReference type="FunFam" id="3.30.160.60:FF:000690">
    <property type="entry name" value="Zinc finger protein 354C"/>
    <property type="match status" value="1"/>
</dbReference>
<keyword evidence="4" id="KW-0677">Repeat</keyword>
<dbReference type="Gene3D" id="1.10.4020.10">
    <property type="entry name" value="DNA breaking-rejoining enzymes"/>
    <property type="match status" value="1"/>
</dbReference>
<comment type="subcellular location">
    <subcellularLocation>
        <location evidence="1">Nucleus</location>
    </subcellularLocation>
</comment>
<keyword evidence="3" id="KW-0479">Metal-binding</keyword>
<organism evidence="15 16">
    <name type="scientific">Podarcis muralis</name>
    <name type="common">Wall lizard</name>
    <name type="synonym">Lacerta muralis</name>
    <dbReference type="NCBI Taxonomy" id="64176"/>
    <lineage>
        <taxon>Eukaryota</taxon>
        <taxon>Metazoa</taxon>
        <taxon>Chordata</taxon>
        <taxon>Craniata</taxon>
        <taxon>Vertebrata</taxon>
        <taxon>Euteleostomi</taxon>
        <taxon>Lepidosauria</taxon>
        <taxon>Squamata</taxon>
        <taxon>Bifurcata</taxon>
        <taxon>Unidentata</taxon>
        <taxon>Episquamata</taxon>
        <taxon>Laterata</taxon>
        <taxon>Lacertibaenia</taxon>
        <taxon>Lacertidae</taxon>
        <taxon>Podarcis</taxon>
    </lineage>
</organism>
<dbReference type="FunFam" id="3.30.160.60:FF:000681">
    <property type="entry name" value="zinc finger protein 205 isoform X1"/>
    <property type="match status" value="1"/>
</dbReference>
<dbReference type="FunFam" id="3.30.160.60:FF:002343">
    <property type="entry name" value="Zinc finger protein 33A"/>
    <property type="match status" value="1"/>
</dbReference>
<keyword evidence="16" id="KW-1185">Reference proteome</keyword>
<reference evidence="15 16" key="1">
    <citation type="journal article" date="2019" name="Proc. Natl. Acad. Sci. U.S.A.">
        <title>Regulatory changes in pterin and carotenoid genes underlie balanced color polymorphisms in the wall lizard.</title>
        <authorList>
            <person name="Andrade P."/>
            <person name="Pinho C."/>
            <person name="Perez I de Lanuza G."/>
            <person name="Afonso S."/>
            <person name="Brejcha J."/>
            <person name="Rubin C.J."/>
            <person name="Wallerman O."/>
            <person name="Pereira P."/>
            <person name="Sabatino S.J."/>
            <person name="Bellati A."/>
            <person name="Pellitteri-Rosa D."/>
            <person name="Bosakova Z."/>
            <person name="Bunikis I."/>
            <person name="Carretero M.A."/>
            <person name="Feiner N."/>
            <person name="Marsik P."/>
            <person name="Pauperio F."/>
            <person name="Salvi D."/>
            <person name="Soler L."/>
            <person name="While G.M."/>
            <person name="Uller T."/>
            <person name="Font E."/>
            <person name="Andersson L."/>
            <person name="Carneiro M."/>
        </authorList>
    </citation>
    <scope>NUCLEOTIDE SEQUENCE</scope>
</reference>
<evidence type="ECO:0000259" key="14">
    <source>
        <dbReference type="PROSITE" id="PS50804"/>
    </source>
</evidence>
<dbReference type="CDD" id="cd07936">
    <property type="entry name" value="SCAN"/>
    <property type="match status" value="1"/>
</dbReference>
<feature type="compositionally biased region" description="Low complexity" evidence="12">
    <location>
        <begin position="267"/>
        <end position="280"/>
    </location>
</feature>
<gene>
    <name evidence="15" type="primary">LOC114592197</name>
</gene>
<keyword evidence="5 11" id="KW-0863">Zinc-finger</keyword>
<dbReference type="PROSITE" id="PS50157">
    <property type="entry name" value="ZINC_FINGER_C2H2_2"/>
    <property type="match status" value="6"/>
</dbReference>
<protein>
    <submittedName>
        <fullName evidence="15">Zinc finger protein 397-like</fullName>
    </submittedName>
</protein>
<dbReference type="SMART" id="SM00355">
    <property type="entry name" value="ZnF_C2H2"/>
    <property type="match status" value="5"/>
</dbReference>
<evidence type="ECO:0000256" key="3">
    <source>
        <dbReference type="ARBA" id="ARBA00022723"/>
    </source>
</evidence>
<dbReference type="FunFam" id="3.30.160.60:FF:001270">
    <property type="entry name" value="zinc finger protein 583 isoform X1"/>
    <property type="match status" value="1"/>
</dbReference>
<dbReference type="Ensembl" id="ENSPMRT00000001076.1">
    <property type="protein sequence ID" value="ENSPMRP00000001015.1"/>
    <property type="gene ID" value="ENSPMRG00000000750.1"/>
</dbReference>
<evidence type="ECO:0000256" key="4">
    <source>
        <dbReference type="ARBA" id="ARBA00022737"/>
    </source>
</evidence>
<reference evidence="15" key="3">
    <citation type="submission" date="2025-09" db="UniProtKB">
        <authorList>
            <consortium name="Ensembl"/>
        </authorList>
    </citation>
    <scope>IDENTIFICATION</scope>
</reference>
<keyword evidence="6" id="KW-0862">Zinc</keyword>
<feature type="domain" description="C2H2-type" evidence="13">
    <location>
        <begin position="558"/>
        <end position="585"/>
    </location>
</feature>
<dbReference type="InterPro" id="IPR003309">
    <property type="entry name" value="SCAN_dom"/>
</dbReference>
<keyword evidence="9" id="KW-0804">Transcription</keyword>
<dbReference type="GeneTree" id="ENSGT00940000154715"/>
<dbReference type="Proteomes" id="UP000472272">
    <property type="component" value="Chromosome 2"/>
</dbReference>
<feature type="compositionally biased region" description="Acidic residues" evidence="12">
    <location>
        <begin position="257"/>
        <end position="266"/>
    </location>
</feature>
<keyword evidence="10" id="KW-0539">Nucleus</keyword>
<dbReference type="PANTHER" id="PTHR23226:SF379">
    <property type="entry name" value="C2H2-TYPE DOMAIN-CONTAINING PROTEIN"/>
    <property type="match status" value="1"/>
</dbReference>
<feature type="region of interest" description="Disordered" evidence="12">
    <location>
        <begin position="254"/>
        <end position="286"/>
    </location>
</feature>
<keyword evidence="7" id="KW-0805">Transcription regulation</keyword>
<dbReference type="GO" id="GO:0000978">
    <property type="term" value="F:RNA polymerase II cis-regulatory region sequence-specific DNA binding"/>
    <property type="evidence" value="ECO:0007669"/>
    <property type="project" value="TreeGrafter"/>
</dbReference>
<evidence type="ECO:0000313" key="15">
    <source>
        <dbReference type="Ensembl" id="ENSPMRP00000001015.1"/>
    </source>
</evidence>
<feature type="domain" description="C2H2-type" evidence="13">
    <location>
        <begin position="586"/>
        <end position="613"/>
    </location>
</feature>
<evidence type="ECO:0000256" key="9">
    <source>
        <dbReference type="ARBA" id="ARBA00023163"/>
    </source>
</evidence>
<evidence type="ECO:0000256" key="7">
    <source>
        <dbReference type="ARBA" id="ARBA00023015"/>
    </source>
</evidence>
<keyword evidence="8" id="KW-0238">DNA-binding</keyword>
<evidence type="ECO:0000256" key="6">
    <source>
        <dbReference type="ARBA" id="ARBA00022833"/>
    </source>
</evidence>
<dbReference type="FunFam" id="1.10.4020.10:FF:000001">
    <property type="entry name" value="zinc finger protein 263 isoform X1"/>
    <property type="match status" value="1"/>
</dbReference>
<feature type="region of interest" description="Disordered" evidence="12">
    <location>
        <begin position="298"/>
        <end position="322"/>
    </location>
</feature>
<dbReference type="FunFam" id="3.30.160.60:FF:000367">
    <property type="entry name" value="Zinc finger protein 572"/>
    <property type="match status" value="1"/>
</dbReference>
<dbReference type="SUPFAM" id="SSF57667">
    <property type="entry name" value="beta-beta-alpha zinc fingers"/>
    <property type="match status" value="3"/>
</dbReference>
<evidence type="ECO:0000259" key="13">
    <source>
        <dbReference type="PROSITE" id="PS50157"/>
    </source>
</evidence>
<proteinExistence type="inferred from homology"/>
<evidence type="ECO:0000256" key="10">
    <source>
        <dbReference type="ARBA" id="ARBA00023242"/>
    </source>
</evidence>
<dbReference type="PROSITE" id="PS50804">
    <property type="entry name" value="SCAN_BOX"/>
    <property type="match status" value="1"/>
</dbReference>
<evidence type="ECO:0000256" key="1">
    <source>
        <dbReference type="ARBA" id="ARBA00004123"/>
    </source>
</evidence>
<dbReference type="Pfam" id="PF00096">
    <property type="entry name" value="zf-C2H2"/>
    <property type="match status" value="5"/>
</dbReference>
<dbReference type="SMART" id="SM00431">
    <property type="entry name" value="SCAN"/>
    <property type="match status" value="1"/>
</dbReference>
<sequence length="670" mass="76060">MKMIEQKYAGTEPKGGSEGATKPIRAVSSEYTTKQSGCGASEDCKGGPGKGRQERWEAQWQQFLKTLQPLHPEEGSPPETPESAPWEDAKAFLASFEQVAKACRWPRGEWAARLLPALSGEADEAFQSLEVRDREDYGKVKAAILRGAALRTEAERQHFRQFCCQQVEDPRRIHLQLQDLCHRWLKPERRSKEQILELLVLEQFLASLPPELQSWIRAGGPESCSQAVALAEEFLMASQQDLAEAAEWQKPLQEASLEPEETEEQSSGDGLCLLGSGSQGSRDHSNLLPLEKPEMAMSGQAKGPMNLEETSHMDESSPAQPGQRTMFWQVMQEDDRDTESLEGLLIPKPDPASHHEKEEEIFVQFPVESEGFPSQDSGDEKRCLIKVNPSQQEETGTIMKLLSLRTIPGAGAIHEQRCEGKEPVRGENGSRELLEDAHNKPSLRHSRAENSFVSKYQRRYHYHNIGLTAYNGEDCSNYLKCEGNTQQKAFRSQHQRIQTGEKPFKCPDCGKCFRQGENLKRHQRLHTGEKSNERSEGGLAFRPRENLQRLVRAGKRCYECPECGKCFSNRATLIRHERIHTGERPFECPQCGQFFSQRAHLMRHQRIHTGEKPHMCPQCGRSFSRSDSLVDHQRKHLCEKPFKCAKCEKSFSQRCTLVKHQRTHITEAVL</sequence>
<dbReference type="InterPro" id="IPR038269">
    <property type="entry name" value="SCAN_sf"/>
</dbReference>
<dbReference type="PROSITE" id="PS00028">
    <property type="entry name" value="ZINC_FINGER_C2H2_1"/>
    <property type="match status" value="5"/>
</dbReference>
<feature type="domain" description="C2H2-type" evidence="13">
    <location>
        <begin position="642"/>
        <end position="669"/>
    </location>
</feature>
<dbReference type="SUPFAM" id="SSF47353">
    <property type="entry name" value="Retrovirus capsid dimerization domain-like"/>
    <property type="match status" value="1"/>
</dbReference>
<accession>A0A670HP33</accession>
<dbReference type="InterPro" id="IPR036236">
    <property type="entry name" value="Znf_C2H2_sf"/>
</dbReference>
<evidence type="ECO:0000256" key="5">
    <source>
        <dbReference type="ARBA" id="ARBA00022771"/>
    </source>
</evidence>
<comment type="similarity">
    <text evidence="2">Belongs to the krueppel C2H2-type zinc-finger protein family.</text>
</comment>
<evidence type="ECO:0000256" key="11">
    <source>
        <dbReference type="PROSITE-ProRule" id="PRU00042"/>
    </source>
</evidence>
<evidence type="ECO:0000256" key="12">
    <source>
        <dbReference type="SAM" id="MobiDB-lite"/>
    </source>
</evidence>
<dbReference type="GO" id="GO:0000981">
    <property type="term" value="F:DNA-binding transcription factor activity, RNA polymerase II-specific"/>
    <property type="evidence" value="ECO:0007669"/>
    <property type="project" value="TreeGrafter"/>
</dbReference>
<dbReference type="InterPro" id="IPR013087">
    <property type="entry name" value="Znf_C2H2_type"/>
</dbReference>
<evidence type="ECO:0000256" key="8">
    <source>
        <dbReference type="ARBA" id="ARBA00023125"/>
    </source>
</evidence>
<dbReference type="GO" id="GO:0005634">
    <property type="term" value="C:nucleus"/>
    <property type="evidence" value="ECO:0007669"/>
    <property type="project" value="UniProtKB-SubCell"/>
</dbReference>
<dbReference type="GO" id="GO:0008270">
    <property type="term" value="F:zinc ion binding"/>
    <property type="evidence" value="ECO:0007669"/>
    <property type="project" value="UniProtKB-KW"/>
</dbReference>
<feature type="domain" description="C2H2-type" evidence="13">
    <location>
        <begin position="504"/>
        <end position="531"/>
    </location>
</feature>
<dbReference type="PANTHER" id="PTHR23226">
    <property type="entry name" value="ZINC FINGER AND SCAN DOMAIN-CONTAINING"/>
    <property type="match status" value="1"/>
</dbReference>
<dbReference type="Gene3D" id="3.30.160.60">
    <property type="entry name" value="Classic Zinc Finger"/>
    <property type="match status" value="5"/>
</dbReference>
<dbReference type="Pfam" id="PF02023">
    <property type="entry name" value="SCAN"/>
    <property type="match status" value="1"/>
</dbReference>
<name>A0A670HP33_PODMU</name>